<feature type="transmembrane region" description="Helical" evidence="1">
    <location>
        <begin position="37"/>
        <end position="55"/>
    </location>
</feature>
<keyword evidence="1" id="KW-0472">Membrane</keyword>
<keyword evidence="1" id="KW-1133">Transmembrane helix</keyword>
<comment type="caution">
    <text evidence="3">The sequence shown here is derived from an EMBL/GenBank/DDBJ whole genome shotgun (WGS) entry which is preliminary data.</text>
</comment>
<dbReference type="Proteomes" id="UP000316292">
    <property type="component" value="Unassembled WGS sequence"/>
</dbReference>
<keyword evidence="1" id="KW-0812">Transmembrane</keyword>
<accession>A0A538S9V3</accession>
<sequence>MNFGKIALGALLLAIGVLLLAVRAGFAHPDTPLLLLRFWPLLLIAFGLAFLASVIKNPFMGCLAVLLILGGTALGMFWMNRQAKLGHVPRSTSSLDLRKTNAASLTVRVQTDVGRFYIGQGTPPTKTLLVRVRKIAGDSTTGYHFAVTRKEAVFEWPEVPGMLRVPPLGNSLDLRVPNAVPLALHWRGHFASMNADLTTLRPTRCDLHGFASSMEIGFGDKERPREIRVGGLLSIARIQIPGDCPVRLVSRPGLVWVALPFDFEKQARERGKDEVHVAKGRGRPVTIVVDGPLVRVTIDRKPITTNLVKEEREWPEMEGTASRFHSPWS</sequence>
<dbReference type="InterPro" id="IPR043726">
    <property type="entry name" value="LiaI-LiaF-like_TM1"/>
</dbReference>
<evidence type="ECO:0000256" key="1">
    <source>
        <dbReference type="SAM" id="Phobius"/>
    </source>
</evidence>
<proteinExistence type="predicted"/>
<protein>
    <recommendedName>
        <fullName evidence="2">LiaI-LiaF-like transmembrane region domain-containing protein</fullName>
    </recommendedName>
</protein>
<gene>
    <name evidence="3" type="ORF">E6K71_07785</name>
</gene>
<name>A0A538S9V3_UNCEI</name>
<evidence type="ECO:0000259" key="2">
    <source>
        <dbReference type="Pfam" id="PF18917"/>
    </source>
</evidence>
<organism evidence="3 4">
    <name type="scientific">Eiseniibacteriota bacterium</name>
    <dbReference type="NCBI Taxonomy" id="2212470"/>
    <lineage>
        <taxon>Bacteria</taxon>
        <taxon>Candidatus Eiseniibacteriota</taxon>
    </lineage>
</organism>
<dbReference type="AlphaFoldDB" id="A0A538S9V3"/>
<evidence type="ECO:0000313" key="3">
    <source>
        <dbReference type="EMBL" id="TMQ48154.1"/>
    </source>
</evidence>
<feature type="transmembrane region" description="Helical" evidence="1">
    <location>
        <begin position="62"/>
        <end position="79"/>
    </location>
</feature>
<dbReference type="Pfam" id="PF18917">
    <property type="entry name" value="LiaI-LiaF-like_TM1"/>
    <property type="match status" value="1"/>
</dbReference>
<reference evidence="3 4" key="1">
    <citation type="journal article" date="2019" name="Nat. Microbiol.">
        <title>Mediterranean grassland soil C-N compound turnover is dependent on rainfall and depth, and is mediated by genomically divergent microorganisms.</title>
        <authorList>
            <person name="Diamond S."/>
            <person name="Andeer P.F."/>
            <person name="Li Z."/>
            <person name="Crits-Christoph A."/>
            <person name="Burstein D."/>
            <person name="Anantharaman K."/>
            <person name="Lane K.R."/>
            <person name="Thomas B.C."/>
            <person name="Pan C."/>
            <person name="Northen T.R."/>
            <person name="Banfield J.F."/>
        </authorList>
    </citation>
    <scope>NUCLEOTIDE SEQUENCE [LARGE SCALE GENOMIC DNA]</scope>
    <source>
        <strain evidence="3">WS_1</strain>
    </source>
</reference>
<evidence type="ECO:0000313" key="4">
    <source>
        <dbReference type="Proteomes" id="UP000316292"/>
    </source>
</evidence>
<feature type="domain" description="LiaI-LiaF-like transmembrane region" evidence="2">
    <location>
        <begin position="7"/>
        <end position="51"/>
    </location>
</feature>
<dbReference type="EMBL" id="VBOR01000086">
    <property type="protein sequence ID" value="TMQ48154.1"/>
    <property type="molecule type" value="Genomic_DNA"/>
</dbReference>